<evidence type="ECO:0000259" key="2">
    <source>
        <dbReference type="Pfam" id="PF01658"/>
    </source>
</evidence>
<gene>
    <name evidence="3" type="ORF">BE08_12420</name>
</gene>
<comment type="caution">
    <text evidence="3">The sequence shown here is derived from an EMBL/GenBank/DDBJ whole genome shotgun (WGS) entry which is preliminary data.</text>
</comment>
<dbReference type="AlphaFoldDB" id="A0A150PM93"/>
<dbReference type="GO" id="GO:0008654">
    <property type="term" value="P:phospholipid biosynthetic process"/>
    <property type="evidence" value="ECO:0007669"/>
    <property type="project" value="InterPro"/>
</dbReference>
<dbReference type="Gene3D" id="3.40.50.720">
    <property type="entry name" value="NAD(P)-binding Rossmann-like Domain"/>
    <property type="match status" value="1"/>
</dbReference>
<evidence type="ECO:0000313" key="4">
    <source>
        <dbReference type="Proteomes" id="UP000075420"/>
    </source>
</evidence>
<dbReference type="GO" id="GO:0006021">
    <property type="term" value="P:inositol biosynthetic process"/>
    <property type="evidence" value="ECO:0007669"/>
    <property type="project" value="InterPro"/>
</dbReference>
<dbReference type="InterPro" id="IPR036291">
    <property type="entry name" value="NAD(P)-bd_dom_sf"/>
</dbReference>
<dbReference type="Gene3D" id="3.30.360.10">
    <property type="entry name" value="Dihydrodipicolinate Reductase, domain 2"/>
    <property type="match status" value="1"/>
</dbReference>
<dbReference type="GO" id="GO:0004512">
    <property type="term" value="F:inositol-3-phosphate synthase activity"/>
    <property type="evidence" value="ECO:0007669"/>
    <property type="project" value="InterPro"/>
</dbReference>
<dbReference type="Pfam" id="PF01658">
    <property type="entry name" value="Inos-1-P_synth"/>
    <property type="match status" value="1"/>
</dbReference>
<dbReference type="InterPro" id="IPR013021">
    <property type="entry name" value="Myo-inos-1-P_Synthase_GAPDH"/>
</dbReference>
<evidence type="ECO:0000256" key="1">
    <source>
        <dbReference type="ARBA" id="ARBA00010813"/>
    </source>
</evidence>
<name>A0A150PM93_SORCE</name>
<dbReference type="InterPro" id="IPR002587">
    <property type="entry name" value="Myo-inos-1-P_Synthase"/>
</dbReference>
<dbReference type="SUPFAM" id="SSF51735">
    <property type="entry name" value="NAD(P)-binding Rossmann-fold domains"/>
    <property type="match status" value="1"/>
</dbReference>
<proteinExistence type="inferred from homology"/>
<dbReference type="EMBL" id="JELY01001127">
    <property type="protein sequence ID" value="KYF56814.1"/>
    <property type="molecule type" value="Genomic_DNA"/>
</dbReference>
<dbReference type="Pfam" id="PF07994">
    <property type="entry name" value="NAD_binding_5"/>
    <property type="match status" value="1"/>
</dbReference>
<reference evidence="3 4" key="1">
    <citation type="submission" date="2014-02" db="EMBL/GenBank/DDBJ databases">
        <title>The small core and large imbalanced accessory genome model reveals a collaborative survival strategy of Sorangium cellulosum strains in nature.</title>
        <authorList>
            <person name="Han K."/>
            <person name="Peng R."/>
            <person name="Blom J."/>
            <person name="Li Y.-Z."/>
        </authorList>
    </citation>
    <scope>NUCLEOTIDE SEQUENCE [LARGE SCALE GENOMIC DNA]</scope>
    <source>
        <strain evidence="3 4">So0157-25</strain>
    </source>
</reference>
<sequence>MKQPQKLAKPQGKLAVLLPGLGAVSTTTIAGVMLARRGVAAPVGALTQLGTIRLGKRTEDRSPKIKDFVPLASLDDLEFGGWDIFPDNAHEAAVEAKVLEAAHLDAVREELAGVTPMKAVFYPDYVRRLHGPHVKTGRNKADMVEQVRDDIRGFVRSRGADRAVAVWCGSTEIFIAPSEVHRSVAAFEAGLLSNHPGISNSQIYAWACIKEGVPFANGAPNLTVDFPAASELSRDHGVPIAGKDFKTGQTLMKTVIAPALKARMLGISGWFSTNILGNRDGVVLDDPDSFKTKEASKLSVLEQILQPGLYKELYSKLYHKVRIEHYPPRGDAKEGWDNIDLFGWLGYPMQMKVNFLCRDSILAAPIVLDLALLLDLAARAGFSGTQEWLSFYFKSPMTAPELYPEHDLFIQSMKLKNTLRWMMGEELITHLGNEYYD</sequence>
<accession>A0A150PM93</accession>
<comment type="similarity">
    <text evidence="1">Belongs to the myo-inositol 1-phosphate synthase family.</text>
</comment>
<dbReference type="PIRSF" id="PIRSF015578">
    <property type="entry name" value="Myoinos-ppht_syn"/>
    <property type="match status" value="1"/>
</dbReference>
<dbReference type="SUPFAM" id="SSF55347">
    <property type="entry name" value="Glyceraldehyde-3-phosphate dehydrogenase-like, C-terminal domain"/>
    <property type="match status" value="1"/>
</dbReference>
<dbReference type="Proteomes" id="UP000075420">
    <property type="component" value="Unassembled WGS sequence"/>
</dbReference>
<protein>
    <submittedName>
        <fullName evidence="3">Inositol-3-phosphate synthase</fullName>
    </submittedName>
</protein>
<organism evidence="3 4">
    <name type="scientific">Sorangium cellulosum</name>
    <name type="common">Polyangium cellulosum</name>
    <dbReference type="NCBI Taxonomy" id="56"/>
    <lineage>
        <taxon>Bacteria</taxon>
        <taxon>Pseudomonadati</taxon>
        <taxon>Myxococcota</taxon>
        <taxon>Polyangia</taxon>
        <taxon>Polyangiales</taxon>
        <taxon>Polyangiaceae</taxon>
        <taxon>Sorangium</taxon>
    </lineage>
</organism>
<feature type="domain" description="Myo-inositol-1-phosphate synthase GAPDH-like" evidence="2">
    <location>
        <begin position="248"/>
        <end position="360"/>
    </location>
</feature>
<evidence type="ECO:0000313" key="3">
    <source>
        <dbReference type="EMBL" id="KYF56814.1"/>
    </source>
</evidence>
<dbReference type="PANTHER" id="PTHR11510">
    <property type="entry name" value="MYO-INOSITOL-1 PHOSPHATE SYNTHASE"/>
    <property type="match status" value="1"/>
</dbReference>